<evidence type="ECO:0000259" key="2">
    <source>
        <dbReference type="Pfam" id="PF13229"/>
    </source>
</evidence>
<feature type="signal peptide" evidence="1">
    <location>
        <begin position="1"/>
        <end position="25"/>
    </location>
</feature>
<feature type="domain" description="Right handed beta helix" evidence="2">
    <location>
        <begin position="110"/>
        <end position="247"/>
    </location>
</feature>
<dbReference type="EMBL" id="SPDV01000010">
    <property type="protein sequence ID" value="TFI59030.1"/>
    <property type="molecule type" value="Genomic_DNA"/>
</dbReference>
<accession>A0A4Y8ZSN0</accession>
<evidence type="ECO:0000313" key="4">
    <source>
        <dbReference type="Proteomes" id="UP000298213"/>
    </source>
</evidence>
<protein>
    <submittedName>
        <fullName evidence="3">Right-handed parallel beta-helix repeat-containing protein</fullName>
    </submittedName>
</protein>
<keyword evidence="4" id="KW-1185">Reference proteome</keyword>
<proteinExistence type="predicted"/>
<dbReference type="Gene3D" id="2.160.20.10">
    <property type="entry name" value="Single-stranded right-handed beta-helix, Pectin lyase-like"/>
    <property type="match status" value="1"/>
</dbReference>
<dbReference type="AlphaFoldDB" id="A0A4Y8ZSN0"/>
<comment type="caution">
    <text evidence="3">The sequence shown here is derived from an EMBL/GenBank/DDBJ whole genome shotgun (WGS) entry which is preliminary data.</text>
</comment>
<dbReference type="InterPro" id="IPR012334">
    <property type="entry name" value="Pectin_lyas_fold"/>
</dbReference>
<name>A0A4Y8ZSN0_9SPHN</name>
<feature type="chain" id="PRO_5021425107" evidence="1">
    <location>
        <begin position="26"/>
        <end position="315"/>
    </location>
</feature>
<keyword evidence="1" id="KW-0732">Signal</keyword>
<dbReference type="OrthoDB" id="7237303at2"/>
<evidence type="ECO:0000313" key="3">
    <source>
        <dbReference type="EMBL" id="TFI59030.1"/>
    </source>
</evidence>
<dbReference type="Proteomes" id="UP000298213">
    <property type="component" value="Unassembled WGS sequence"/>
</dbReference>
<organism evidence="3 4">
    <name type="scientific">Sphingomonas parva</name>
    <dbReference type="NCBI Taxonomy" id="2555898"/>
    <lineage>
        <taxon>Bacteria</taxon>
        <taxon>Pseudomonadati</taxon>
        <taxon>Pseudomonadota</taxon>
        <taxon>Alphaproteobacteria</taxon>
        <taxon>Sphingomonadales</taxon>
        <taxon>Sphingomonadaceae</taxon>
        <taxon>Sphingomonas</taxon>
    </lineage>
</organism>
<dbReference type="Pfam" id="PF13229">
    <property type="entry name" value="Beta_helix"/>
    <property type="match status" value="1"/>
</dbReference>
<dbReference type="InterPro" id="IPR011050">
    <property type="entry name" value="Pectin_lyase_fold/virulence"/>
</dbReference>
<reference evidence="3 4" key="1">
    <citation type="submission" date="2019-03" db="EMBL/GenBank/DDBJ databases">
        <title>Genome sequence of Sphingomonas sp. 17J27-24.</title>
        <authorList>
            <person name="Kim M."/>
            <person name="Maeng S."/>
            <person name="Sathiyaraj S."/>
        </authorList>
    </citation>
    <scope>NUCLEOTIDE SEQUENCE [LARGE SCALE GENOMIC DNA]</scope>
    <source>
        <strain evidence="3 4">17J27-24</strain>
    </source>
</reference>
<dbReference type="SUPFAM" id="SSF51126">
    <property type="entry name" value="Pectin lyase-like"/>
    <property type="match status" value="1"/>
</dbReference>
<gene>
    <name evidence="3" type="ORF">E2493_07210</name>
</gene>
<dbReference type="InterPro" id="IPR039448">
    <property type="entry name" value="Beta_helix"/>
</dbReference>
<dbReference type="RefSeq" id="WP_135085189.1">
    <property type="nucleotide sequence ID" value="NZ_SPDV01000010.1"/>
</dbReference>
<evidence type="ECO:0000256" key="1">
    <source>
        <dbReference type="SAM" id="SignalP"/>
    </source>
</evidence>
<sequence>MPVPARPLIAAGAAFAVLNAAPVLAQGAAPFSIYETGQRFGSLQEAVAAIGDGDGTIYIAPGRYRECAVQEAGRIAYVADERGKAVFDGTMCEGKAALVLRGREAHVEGLVFTNARVPDGNGAGIRIEQGNLSVAWTVFSNGQCGILSANDGGSRITIDHATFSGLGKHPDGTGAHALYIGEYGALKVTNSRFERGTGGHYLKSRAPQIEVIGNSFDDSQGSATNYMIDLSGGATGRIARNTFVNGRGKENYSTMIAVAAEGKAHSSDGLVIEDNDVSLAPGVTYETAFVGDWAGDRLVVRNNRLGRGVSGVEGR</sequence>